<proteinExistence type="inferred from homology"/>
<dbReference type="InterPro" id="IPR000515">
    <property type="entry name" value="MetI-like"/>
</dbReference>
<reference evidence="9 10" key="1">
    <citation type="submission" date="2023-07" db="EMBL/GenBank/DDBJ databases">
        <title>Protaetiibacter sp. nov WY-16 isolated from soil.</title>
        <authorList>
            <person name="Liu B."/>
            <person name="Wan Y."/>
        </authorList>
    </citation>
    <scope>NUCLEOTIDE SEQUENCE [LARGE SCALE GENOMIC DNA]</scope>
    <source>
        <strain evidence="9 10">WY-16</strain>
    </source>
</reference>
<comment type="caution">
    <text evidence="9">The sequence shown here is derived from an EMBL/GenBank/DDBJ whole genome shotgun (WGS) entry which is preliminary data.</text>
</comment>
<protein>
    <submittedName>
        <fullName evidence="9">Carbohydrate ABC transporter permease</fullName>
    </submittedName>
</protein>
<keyword evidence="3" id="KW-1003">Cell membrane</keyword>
<keyword evidence="4 7" id="KW-0812">Transmembrane</keyword>
<dbReference type="RefSeq" id="WP_305001619.1">
    <property type="nucleotide sequence ID" value="NZ_JAUQUB010000001.1"/>
</dbReference>
<evidence type="ECO:0000313" key="9">
    <source>
        <dbReference type="EMBL" id="MDO7881204.1"/>
    </source>
</evidence>
<dbReference type="InterPro" id="IPR035906">
    <property type="entry name" value="MetI-like_sf"/>
</dbReference>
<evidence type="ECO:0000259" key="8">
    <source>
        <dbReference type="PROSITE" id="PS50928"/>
    </source>
</evidence>
<feature type="transmembrane region" description="Helical" evidence="7">
    <location>
        <begin position="145"/>
        <end position="168"/>
    </location>
</feature>
<evidence type="ECO:0000256" key="4">
    <source>
        <dbReference type="ARBA" id="ARBA00022692"/>
    </source>
</evidence>
<dbReference type="Pfam" id="PF00528">
    <property type="entry name" value="BPD_transp_1"/>
    <property type="match status" value="1"/>
</dbReference>
<comment type="similarity">
    <text evidence="7">Belongs to the binding-protein-dependent transport system permease family.</text>
</comment>
<feature type="transmembrane region" description="Helical" evidence="7">
    <location>
        <begin position="246"/>
        <end position="267"/>
    </location>
</feature>
<feature type="transmembrane region" description="Helical" evidence="7">
    <location>
        <begin position="81"/>
        <end position="102"/>
    </location>
</feature>
<dbReference type="SUPFAM" id="SSF161098">
    <property type="entry name" value="MetI-like"/>
    <property type="match status" value="1"/>
</dbReference>
<comment type="subcellular location">
    <subcellularLocation>
        <location evidence="1 7">Cell membrane</location>
        <topology evidence="1 7">Multi-pass membrane protein</topology>
    </subcellularLocation>
</comment>
<dbReference type="PANTHER" id="PTHR43744">
    <property type="entry name" value="ABC TRANSPORTER PERMEASE PROTEIN MG189-RELATED-RELATED"/>
    <property type="match status" value="1"/>
</dbReference>
<keyword evidence="5 7" id="KW-1133">Transmembrane helix</keyword>
<feature type="domain" description="ABC transmembrane type-1" evidence="8">
    <location>
        <begin position="77"/>
        <end position="267"/>
    </location>
</feature>
<accession>A0ABT9BJK0</accession>
<sequence>MTSNRATSAGLPNVLLTHGLLIVFVILAIGPILTVIMNSFKTTQGIFTGPFVPPTAETFNLQGYENVFKRGEFFLNYQNSLIVTIATTLLVIVLATAAAWALTEYKVRIAPLLAGFFIIGIMLPIRLGTVPILKTMISWGIIDTLLALILVYTAMTLPLAVALMMTYFRSVPTELKEAARIDGAGEFRTLGIAVPIVRPGIAAVASITMLPVWNDLWFPLILAPSRENQTVTLGVQQFVGQFQSDYPALLAALTLGAVPLILLFTVFSRQFIQGLSAGYGK</sequence>
<dbReference type="PROSITE" id="PS50928">
    <property type="entry name" value="ABC_TM1"/>
    <property type="match status" value="1"/>
</dbReference>
<keyword evidence="10" id="KW-1185">Reference proteome</keyword>
<evidence type="ECO:0000313" key="10">
    <source>
        <dbReference type="Proteomes" id="UP001241072"/>
    </source>
</evidence>
<name>A0ABT9BJK0_9MICO</name>
<dbReference type="Proteomes" id="UP001241072">
    <property type="component" value="Unassembled WGS sequence"/>
</dbReference>
<evidence type="ECO:0000256" key="3">
    <source>
        <dbReference type="ARBA" id="ARBA00022475"/>
    </source>
</evidence>
<feature type="transmembrane region" description="Helical" evidence="7">
    <location>
        <begin position="20"/>
        <end position="40"/>
    </location>
</feature>
<evidence type="ECO:0000256" key="5">
    <source>
        <dbReference type="ARBA" id="ARBA00022989"/>
    </source>
</evidence>
<evidence type="ECO:0000256" key="1">
    <source>
        <dbReference type="ARBA" id="ARBA00004651"/>
    </source>
</evidence>
<feature type="transmembrane region" description="Helical" evidence="7">
    <location>
        <begin position="189"/>
        <end position="213"/>
    </location>
</feature>
<evidence type="ECO:0000256" key="2">
    <source>
        <dbReference type="ARBA" id="ARBA00022448"/>
    </source>
</evidence>
<dbReference type="Gene3D" id="1.10.3720.10">
    <property type="entry name" value="MetI-like"/>
    <property type="match status" value="1"/>
</dbReference>
<dbReference type="PANTHER" id="PTHR43744:SF8">
    <property type="entry name" value="SN-GLYCEROL-3-PHOSPHATE TRANSPORT SYSTEM PERMEASE PROTEIN UGPE"/>
    <property type="match status" value="1"/>
</dbReference>
<keyword evidence="2 7" id="KW-0813">Transport</keyword>
<organism evidence="9 10">
    <name type="scientific">Antiquaquibacter soli</name>
    <dbReference type="NCBI Taxonomy" id="3064523"/>
    <lineage>
        <taxon>Bacteria</taxon>
        <taxon>Bacillati</taxon>
        <taxon>Actinomycetota</taxon>
        <taxon>Actinomycetes</taxon>
        <taxon>Micrococcales</taxon>
        <taxon>Microbacteriaceae</taxon>
        <taxon>Antiquaquibacter</taxon>
    </lineage>
</organism>
<evidence type="ECO:0000256" key="6">
    <source>
        <dbReference type="ARBA" id="ARBA00023136"/>
    </source>
</evidence>
<evidence type="ECO:0000256" key="7">
    <source>
        <dbReference type="RuleBase" id="RU363032"/>
    </source>
</evidence>
<dbReference type="EMBL" id="JAUQUB010000001">
    <property type="protein sequence ID" value="MDO7881204.1"/>
    <property type="molecule type" value="Genomic_DNA"/>
</dbReference>
<dbReference type="CDD" id="cd06261">
    <property type="entry name" value="TM_PBP2"/>
    <property type="match status" value="1"/>
</dbReference>
<keyword evidence="6 7" id="KW-0472">Membrane</keyword>
<gene>
    <name evidence="9" type="ORF">Q5716_03080</name>
</gene>
<feature type="transmembrane region" description="Helical" evidence="7">
    <location>
        <begin position="109"/>
        <end position="133"/>
    </location>
</feature>